<dbReference type="EMBL" id="JAYMRU010000024">
    <property type="protein sequence ID" value="MEM5403791.1"/>
    <property type="molecule type" value="Genomic_DNA"/>
</dbReference>
<keyword evidence="2" id="KW-1185">Reference proteome</keyword>
<reference evidence="1" key="1">
    <citation type="submission" date="2024-01" db="EMBL/GenBank/DDBJ databases">
        <title>The diversity of rhizobia nodulating Mimosa spp. in eleven states of Brazil covering several biomes is determined by host plant, location, and edaphic factors.</title>
        <authorList>
            <person name="Rouws L."/>
            <person name="Barauna A."/>
            <person name="Beukes C."/>
            <person name="De Faria S.M."/>
            <person name="Gross E."/>
            <person name="Dos Reis Junior F.B."/>
            <person name="Simon M."/>
            <person name="Maluk M."/>
            <person name="Odee D.W."/>
            <person name="Kenicer G."/>
            <person name="Young J.P.W."/>
            <person name="Reis V.M."/>
            <person name="Zilli J."/>
            <person name="James E.K."/>
        </authorList>
    </citation>
    <scope>NUCLEOTIDE SEQUENCE</scope>
    <source>
        <strain evidence="1">JPY452</strain>
    </source>
</reference>
<organism evidence="1 2">
    <name type="scientific">Paraburkholderia unamae</name>
    <dbReference type="NCBI Taxonomy" id="219649"/>
    <lineage>
        <taxon>Bacteria</taxon>
        <taxon>Pseudomonadati</taxon>
        <taxon>Pseudomonadota</taxon>
        <taxon>Betaproteobacteria</taxon>
        <taxon>Burkholderiales</taxon>
        <taxon>Burkholderiaceae</taxon>
        <taxon>Paraburkholderia</taxon>
    </lineage>
</organism>
<gene>
    <name evidence="1" type="ORF">VSR83_27780</name>
</gene>
<evidence type="ECO:0000313" key="1">
    <source>
        <dbReference type="EMBL" id="MEM5403791.1"/>
    </source>
</evidence>
<sequence length="215" mass="23961">MLELLEKNKEWFFSGAGITITLTTLTIVATIVAYFVNRSRKAEGNNIQQQTPSVSQNVTQNVYVGDREPIGGSKHTTAQAAPDRELVMQNTRILFVDDQTDFPVVKIIQKAGWKNVAIKKDIANFSTAEIRAIDVFFVDIQGVGKSLEFTDEGLGLAKALKNHFGKNKKVIIYSAEPRGETFHDAWGVTDGRLRKNAEPYEYLQLLDQLTGLTNV</sequence>
<dbReference type="Proteomes" id="UP001392318">
    <property type="component" value="Unassembled WGS sequence"/>
</dbReference>
<protein>
    <submittedName>
        <fullName evidence="1">Uncharacterized protein</fullName>
    </submittedName>
</protein>
<evidence type="ECO:0000313" key="2">
    <source>
        <dbReference type="Proteomes" id="UP001392318"/>
    </source>
</evidence>
<name>A0ACC6RQ29_9BURK</name>
<comment type="caution">
    <text evidence="1">The sequence shown here is derived from an EMBL/GenBank/DDBJ whole genome shotgun (WGS) entry which is preliminary data.</text>
</comment>
<accession>A0ACC6RQ29</accession>
<proteinExistence type="predicted"/>